<reference evidence="3" key="1">
    <citation type="journal article" date="2019" name="Int. J. Syst. Evol. Microbiol.">
        <title>The Global Catalogue of Microorganisms (GCM) 10K type strain sequencing project: providing services to taxonomists for standard genome sequencing and annotation.</title>
        <authorList>
            <consortium name="The Broad Institute Genomics Platform"/>
            <consortium name="The Broad Institute Genome Sequencing Center for Infectious Disease"/>
            <person name="Wu L."/>
            <person name="Ma J."/>
        </authorList>
    </citation>
    <scope>NUCLEOTIDE SEQUENCE [LARGE SCALE GENOMIC DNA]</scope>
    <source>
        <strain evidence="3">CGMCC 4.7289</strain>
    </source>
</reference>
<evidence type="ECO:0000256" key="1">
    <source>
        <dbReference type="SAM" id="SignalP"/>
    </source>
</evidence>
<evidence type="ECO:0000313" key="2">
    <source>
        <dbReference type="EMBL" id="MFC4133940.1"/>
    </source>
</evidence>
<gene>
    <name evidence="2" type="ORF">ACFOZ4_25290</name>
</gene>
<proteinExistence type="predicted"/>
<organism evidence="2 3">
    <name type="scientific">Hamadaea flava</name>
    <dbReference type="NCBI Taxonomy" id="1742688"/>
    <lineage>
        <taxon>Bacteria</taxon>
        <taxon>Bacillati</taxon>
        <taxon>Actinomycetota</taxon>
        <taxon>Actinomycetes</taxon>
        <taxon>Micromonosporales</taxon>
        <taxon>Micromonosporaceae</taxon>
        <taxon>Hamadaea</taxon>
    </lineage>
</organism>
<feature type="chain" id="PRO_5046163218" evidence="1">
    <location>
        <begin position="24"/>
        <end position="592"/>
    </location>
</feature>
<dbReference type="RefSeq" id="WP_253761860.1">
    <property type="nucleotide sequence ID" value="NZ_JAMZDZ010000001.1"/>
</dbReference>
<evidence type="ECO:0000313" key="3">
    <source>
        <dbReference type="Proteomes" id="UP001595816"/>
    </source>
</evidence>
<dbReference type="EMBL" id="JBHSAY010000015">
    <property type="protein sequence ID" value="MFC4133940.1"/>
    <property type="molecule type" value="Genomic_DNA"/>
</dbReference>
<name>A0ABV8LUL9_9ACTN</name>
<protein>
    <submittedName>
        <fullName evidence="2">Uncharacterized protein</fullName>
    </submittedName>
</protein>
<sequence length="592" mass="62022">MRRVLSVLGTIALLIAGPLPSRATGEPTQATIDATGTRLPTGDRVTMVGGAPVVDPGPGRDKVPFVTRVAGGRVRVAAADALDSPATFALPGAKAAVSKPAATATATYQVTFIHIGFDGEPAADYQSALLSEDLSTYYDVTSRGPATIEVPAGAYLLDGVITNGDRTALKAAELVQPRFEVAGDTTVVLDARTAKRSSLTVPDAAAGLVMASAHYTFTNAAGLMTEGGLFTGSWDSLYTAQLGDDVAGFASSISGQWRTDSGHDVYAVRYNQDGHLISGYQRAVQPAELATVTTTFAGGNDPAMTADWYAVSRLPGQETHASAVAYAAPVPGTIVRHFNGDGPTQWRTRVYETWGECFGCTVTTGAWTAYRGGSASTETFNGGVVSPSLPGPEVTWHSGVTRSGDTITVDLPMYADGAGHPGDSGETGSTVLYRDGAEAGREEWAGYGSFAVPAADSRYRLVAQSTRGIPYALSTNITAAWEFRSAYAPSRVLPLWAIRFAPRLDGQNTATSMDLLMPVQVTPAPGARVGALREVTVEVSVDDGLSWLRVPYAAGLALVRHPAGHGFMSLRGSVRDSDGNTVTLTVIRAYRY</sequence>
<comment type="caution">
    <text evidence="2">The sequence shown here is derived from an EMBL/GenBank/DDBJ whole genome shotgun (WGS) entry which is preliminary data.</text>
</comment>
<dbReference type="Proteomes" id="UP001595816">
    <property type="component" value="Unassembled WGS sequence"/>
</dbReference>
<feature type="signal peptide" evidence="1">
    <location>
        <begin position="1"/>
        <end position="23"/>
    </location>
</feature>
<accession>A0ABV8LUL9</accession>
<keyword evidence="1" id="KW-0732">Signal</keyword>
<keyword evidence="3" id="KW-1185">Reference proteome</keyword>